<keyword evidence="2" id="KW-0808">Transferase</keyword>
<evidence type="ECO:0000256" key="1">
    <source>
        <dbReference type="ARBA" id="ARBA00007047"/>
    </source>
</evidence>
<dbReference type="PANTHER" id="PTHR43293">
    <property type="entry name" value="ACETATE COA-TRANSFERASE YDIF"/>
    <property type="match status" value="1"/>
</dbReference>
<comment type="caution">
    <text evidence="2">The sequence shown here is derived from an EMBL/GenBank/DDBJ whole genome shotgun (WGS) entry which is preliminary data.</text>
</comment>
<comment type="similarity">
    <text evidence="1">Belongs to the 3-oxoacid CoA-transferase subunit B family.</text>
</comment>
<organism evidence="2 3">
    <name type="scientific">Thermomonospora cellulosilytica</name>
    <dbReference type="NCBI Taxonomy" id="1411118"/>
    <lineage>
        <taxon>Bacteria</taxon>
        <taxon>Bacillati</taxon>
        <taxon>Actinomycetota</taxon>
        <taxon>Actinomycetes</taxon>
        <taxon>Streptosporangiales</taxon>
        <taxon>Thermomonosporaceae</taxon>
        <taxon>Thermomonospora</taxon>
    </lineage>
</organism>
<protein>
    <submittedName>
        <fullName evidence="2">Acyl CoA:acetate/3-ketoacid CoA transferase beta subunit</fullName>
    </submittedName>
</protein>
<evidence type="ECO:0000313" key="3">
    <source>
        <dbReference type="Proteomes" id="UP000539313"/>
    </source>
</evidence>
<dbReference type="Pfam" id="PF01144">
    <property type="entry name" value="CoA_trans"/>
    <property type="match status" value="1"/>
</dbReference>
<dbReference type="Proteomes" id="UP000539313">
    <property type="component" value="Unassembled WGS sequence"/>
</dbReference>
<dbReference type="RefSeq" id="WP_182703881.1">
    <property type="nucleotide sequence ID" value="NZ_JACJII010000001.1"/>
</dbReference>
<dbReference type="SUPFAM" id="SSF100950">
    <property type="entry name" value="NagB/RpiA/CoA transferase-like"/>
    <property type="match status" value="1"/>
</dbReference>
<reference evidence="2 3" key="1">
    <citation type="submission" date="2020-08" db="EMBL/GenBank/DDBJ databases">
        <title>Sequencing the genomes of 1000 actinobacteria strains.</title>
        <authorList>
            <person name="Klenk H.-P."/>
        </authorList>
    </citation>
    <scope>NUCLEOTIDE SEQUENCE [LARGE SCALE GENOMIC DNA]</scope>
    <source>
        <strain evidence="2 3">DSM 45823</strain>
    </source>
</reference>
<dbReference type="AlphaFoldDB" id="A0A7W3MTJ8"/>
<dbReference type="InterPro" id="IPR037171">
    <property type="entry name" value="NagB/RpiA_transferase-like"/>
</dbReference>
<accession>A0A7W3MTJ8</accession>
<dbReference type="GO" id="GO:0008410">
    <property type="term" value="F:CoA-transferase activity"/>
    <property type="evidence" value="ECO:0007669"/>
    <property type="project" value="InterPro"/>
</dbReference>
<dbReference type="PANTHER" id="PTHR43293:SF3">
    <property type="entry name" value="CHOLESTEROL RING-CLEAVING HYDROLASE IPDB SUBUNIT"/>
    <property type="match status" value="1"/>
</dbReference>
<sequence>MTDVARADVCAFAVADCFRDDGEILANPIGTLPVLGGRLARELYEPRLVMTDGEAYLVGDTPPLGEAPEVIAGWNPYRRMFDVVWNGRRHVMMGASQIDRYGNQNIAAIGGDPDRPARQLLGFRGAPGNTINNPTSYWVPGHSTRVFVEKVDLVCGIGYDRAAELGEAARFHELRRVVTNLAVLDFETPDHRMRLRSVHPGVTVDEVVAATGFELAIGDDVPQTRVPTAEELAVLERLDPKGLRHREVKGR</sequence>
<proteinExistence type="inferred from homology"/>
<keyword evidence="3" id="KW-1185">Reference proteome</keyword>
<dbReference type="Gene3D" id="3.40.1080.10">
    <property type="entry name" value="Glutaconate Coenzyme A-transferase"/>
    <property type="match status" value="1"/>
</dbReference>
<dbReference type="InterPro" id="IPR004165">
    <property type="entry name" value="CoA_trans_fam_I"/>
</dbReference>
<gene>
    <name evidence="2" type="ORF">HNR21_000529</name>
</gene>
<dbReference type="EMBL" id="JACJII010000001">
    <property type="protein sequence ID" value="MBA9001647.1"/>
    <property type="molecule type" value="Genomic_DNA"/>
</dbReference>
<dbReference type="SMART" id="SM00882">
    <property type="entry name" value="CoA_trans"/>
    <property type="match status" value="1"/>
</dbReference>
<evidence type="ECO:0000313" key="2">
    <source>
        <dbReference type="EMBL" id="MBA9001647.1"/>
    </source>
</evidence>
<name>A0A7W3MTJ8_9ACTN</name>